<feature type="non-terminal residue" evidence="1">
    <location>
        <position position="134"/>
    </location>
</feature>
<dbReference type="AlphaFoldDB" id="A0A2M7Q8U7"/>
<dbReference type="Pfam" id="PF01026">
    <property type="entry name" value="TatD_DNase"/>
    <property type="match status" value="1"/>
</dbReference>
<accession>A0A2M7Q8U7</accession>
<dbReference type="Proteomes" id="UP000230363">
    <property type="component" value="Unassembled WGS sequence"/>
</dbReference>
<gene>
    <name evidence="1" type="ORF">COY96_01485</name>
</gene>
<dbReference type="InterPro" id="IPR032466">
    <property type="entry name" value="Metal_Hydrolase"/>
</dbReference>
<dbReference type="GO" id="GO:0005829">
    <property type="term" value="C:cytosol"/>
    <property type="evidence" value="ECO:0007669"/>
    <property type="project" value="TreeGrafter"/>
</dbReference>
<dbReference type="EMBL" id="PFKZ01000057">
    <property type="protein sequence ID" value="PIY59495.1"/>
    <property type="molecule type" value="Genomic_DNA"/>
</dbReference>
<organism evidence="1 2">
    <name type="scientific">Candidatus Wolfebacteria bacterium CG_4_10_14_0_8_um_filter_37_11</name>
    <dbReference type="NCBI Taxonomy" id="1975062"/>
    <lineage>
        <taxon>Bacteria</taxon>
        <taxon>Candidatus Wolfeibacteriota</taxon>
    </lineage>
</organism>
<comment type="caution">
    <text evidence="1">The sequence shown here is derived from an EMBL/GenBank/DDBJ whole genome shotgun (WGS) entry which is preliminary data.</text>
</comment>
<dbReference type="SUPFAM" id="SSF51556">
    <property type="entry name" value="Metallo-dependent hydrolases"/>
    <property type="match status" value="1"/>
</dbReference>
<dbReference type="InterPro" id="IPR001130">
    <property type="entry name" value="TatD-like"/>
</dbReference>
<name>A0A2M7Q8U7_9BACT</name>
<dbReference type="GO" id="GO:0016788">
    <property type="term" value="F:hydrolase activity, acting on ester bonds"/>
    <property type="evidence" value="ECO:0007669"/>
    <property type="project" value="InterPro"/>
</dbReference>
<protein>
    <recommendedName>
        <fullName evidence="3">Hydrolase TatD</fullName>
    </recommendedName>
</protein>
<dbReference type="PANTHER" id="PTHR46124:SF2">
    <property type="entry name" value="D-AMINOACYL-TRNA DEACYLASE"/>
    <property type="match status" value="1"/>
</dbReference>
<sequence length="134" mass="15413">MFKFFDAHTHLQSPDFNKDREEVIQRIFDANIGVINVGADKNSSLKAVELAKKYPDKMRATIGCHPHYIEEFDYDFFKKLAGIPEVVAIGECGLDYYCNQENQNSQGKLCSPEEAELKIKEKQKEIFIKHIELA</sequence>
<proteinExistence type="predicted"/>
<evidence type="ECO:0008006" key="3">
    <source>
        <dbReference type="Google" id="ProtNLM"/>
    </source>
</evidence>
<dbReference type="PANTHER" id="PTHR46124">
    <property type="entry name" value="D-AMINOACYL-TRNA DEACYLASE"/>
    <property type="match status" value="1"/>
</dbReference>
<reference evidence="2" key="1">
    <citation type="submission" date="2017-09" db="EMBL/GenBank/DDBJ databases">
        <title>Depth-based differentiation of microbial function through sediment-hosted aquifers and enrichment of novel symbionts in the deep terrestrial subsurface.</title>
        <authorList>
            <person name="Probst A.J."/>
            <person name="Ladd B."/>
            <person name="Jarett J.K."/>
            <person name="Geller-Mcgrath D.E."/>
            <person name="Sieber C.M.K."/>
            <person name="Emerson J.B."/>
            <person name="Anantharaman K."/>
            <person name="Thomas B.C."/>
            <person name="Malmstrom R."/>
            <person name="Stieglmeier M."/>
            <person name="Klingl A."/>
            <person name="Woyke T."/>
            <person name="Ryan C.M."/>
            <person name="Banfield J.F."/>
        </authorList>
    </citation>
    <scope>NUCLEOTIDE SEQUENCE [LARGE SCALE GENOMIC DNA]</scope>
</reference>
<evidence type="ECO:0000313" key="1">
    <source>
        <dbReference type="EMBL" id="PIY59495.1"/>
    </source>
</evidence>
<evidence type="ECO:0000313" key="2">
    <source>
        <dbReference type="Proteomes" id="UP000230363"/>
    </source>
</evidence>
<dbReference type="Gene3D" id="3.20.20.140">
    <property type="entry name" value="Metal-dependent hydrolases"/>
    <property type="match status" value="1"/>
</dbReference>